<dbReference type="RefSeq" id="WP_379582246.1">
    <property type="nucleotide sequence ID" value="NZ_JBHSQW010000006.1"/>
</dbReference>
<gene>
    <name evidence="6" type="primary">coaE</name>
    <name evidence="6" type="ORF">ACFQE5_02420</name>
</gene>
<evidence type="ECO:0000256" key="1">
    <source>
        <dbReference type="ARBA" id="ARBA00008826"/>
    </source>
</evidence>
<dbReference type="NCBIfam" id="NF002879">
    <property type="entry name" value="PRK03333.1"/>
    <property type="match status" value="1"/>
</dbReference>
<evidence type="ECO:0000313" key="7">
    <source>
        <dbReference type="Proteomes" id="UP001596302"/>
    </source>
</evidence>
<dbReference type="Pfam" id="PF01121">
    <property type="entry name" value="CoaE"/>
    <property type="match status" value="1"/>
</dbReference>
<dbReference type="GO" id="GO:0004140">
    <property type="term" value="F:dephospho-CoA kinase activity"/>
    <property type="evidence" value="ECO:0007669"/>
    <property type="project" value="UniProtKB-EC"/>
</dbReference>
<keyword evidence="6" id="KW-0808">Transferase</keyword>
<accession>A0ABW1IXC0</accession>
<proteinExistence type="inferred from homology"/>
<keyword evidence="4" id="KW-0067">ATP-binding</keyword>
<dbReference type="EMBL" id="JBHSQW010000006">
    <property type="protein sequence ID" value="MFC5993060.1"/>
    <property type="molecule type" value="Genomic_DNA"/>
</dbReference>
<dbReference type="EC" id="2.7.1.24" evidence="5"/>
<dbReference type="SUPFAM" id="SSF52540">
    <property type="entry name" value="P-loop containing nucleoside triphosphate hydrolases"/>
    <property type="match status" value="1"/>
</dbReference>
<dbReference type="Gene3D" id="3.30.460.10">
    <property type="entry name" value="Beta Polymerase, domain 2"/>
    <property type="match status" value="1"/>
</dbReference>
<dbReference type="Gene3D" id="3.40.50.300">
    <property type="entry name" value="P-loop containing nucleotide triphosphate hydrolases"/>
    <property type="match status" value="1"/>
</dbReference>
<evidence type="ECO:0000256" key="3">
    <source>
        <dbReference type="ARBA" id="ARBA00022741"/>
    </source>
</evidence>
<dbReference type="CDD" id="cd02022">
    <property type="entry name" value="DPCK"/>
    <property type="match status" value="1"/>
</dbReference>
<dbReference type="Pfam" id="PF04229">
    <property type="entry name" value="GrpB"/>
    <property type="match status" value="1"/>
</dbReference>
<dbReference type="InterPro" id="IPR007344">
    <property type="entry name" value="GrpB/CoaE"/>
</dbReference>
<comment type="similarity">
    <text evidence="2">In the C-terminal section; belongs to the UPF0157 (GrpB) family.</text>
</comment>
<dbReference type="Proteomes" id="UP001596302">
    <property type="component" value="Unassembled WGS sequence"/>
</dbReference>
<evidence type="ECO:0000256" key="2">
    <source>
        <dbReference type="ARBA" id="ARBA00011058"/>
    </source>
</evidence>
<dbReference type="PANTHER" id="PTHR34822:SF1">
    <property type="entry name" value="GRPB FAMILY PROTEIN"/>
    <property type="match status" value="1"/>
</dbReference>
<evidence type="ECO:0000256" key="5">
    <source>
        <dbReference type="NCBIfam" id="TIGR00152"/>
    </source>
</evidence>
<dbReference type="NCBIfam" id="TIGR00152">
    <property type="entry name" value="dephospho-CoA kinase"/>
    <property type="match status" value="1"/>
</dbReference>
<name>A0ABW1IXC0_9PSEU</name>
<comment type="similarity">
    <text evidence="1">In the N-terminal section; belongs to the CoaE family.</text>
</comment>
<evidence type="ECO:0000256" key="4">
    <source>
        <dbReference type="ARBA" id="ARBA00022840"/>
    </source>
</evidence>
<keyword evidence="7" id="KW-1185">Reference proteome</keyword>
<sequence length="351" mass="37969">IVEAFGPGMVGPDGELDRPAMASLVFADPAARDRLNAIVHPRVRRRSAELVASAPAGSIIVQDVPLLVEGGMAPTFPLVVVVHADPQVRVRRLVRSRGMAEADARSRIAAQVDDDARRAAADVLLDNSRSPAELEAAVDALWTDRLVPFAENMCWRRPAHGGPPRLVEPDPGWPAHAARLAARIAFAAGSRGRGIEHIGSTAVPGLPAQDVIDLQLAVEELADADAVADSLAAAGFPRRPELLRDGPQPTDPDPRRWCTRYHASADPGRLVHLHVRELGSPGWRYALLMRDWLRADTDARDEYLALKRRAAAEFGGDADAARYAAAKEPWFDGAVPRAERWASGSGWYPAR</sequence>
<keyword evidence="3" id="KW-0547">Nucleotide-binding</keyword>
<evidence type="ECO:0000313" key="6">
    <source>
        <dbReference type="EMBL" id="MFC5993060.1"/>
    </source>
</evidence>
<dbReference type="PANTHER" id="PTHR34822">
    <property type="entry name" value="GRPB DOMAIN PROTEIN (AFU_ORTHOLOGUE AFUA_1G01530)"/>
    <property type="match status" value="1"/>
</dbReference>
<dbReference type="InterPro" id="IPR001977">
    <property type="entry name" value="Depp_CoAkinase"/>
</dbReference>
<dbReference type="SUPFAM" id="SSF81301">
    <property type="entry name" value="Nucleotidyltransferase"/>
    <property type="match status" value="1"/>
</dbReference>
<dbReference type="InterPro" id="IPR027417">
    <property type="entry name" value="P-loop_NTPase"/>
</dbReference>
<comment type="caution">
    <text evidence="6">The sequence shown here is derived from an EMBL/GenBank/DDBJ whole genome shotgun (WGS) entry which is preliminary data.</text>
</comment>
<protein>
    <recommendedName>
        <fullName evidence="5">Dephospho-CoA kinase</fullName>
        <ecNumber evidence="5">2.7.1.24</ecNumber>
    </recommendedName>
</protein>
<feature type="non-terminal residue" evidence="6">
    <location>
        <position position="1"/>
    </location>
</feature>
<reference evidence="7" key="1">
    <citation type="journal article" date="2019" name="Int. J. Syst. Evol. Microbiol.">
        <title>The Global Catalogue of Microorganisms (GCM) 10K type strain sequencing project: providing services to taxonomists for standard genome sequencing and annotation.</title>
        <authorList>
            <consortium name="The Broad Institute Genomics Platform"/>
            <consortium name="The Broad Institute Genome Sequencing Center for Infectious Disease"/>
            <person name="Wu L."/>
            <person name="Ma J."/>
        </authorList>
    </citation>
    <scope>NUCLEOTIDE SEQUENCE [LARGE SCALE GENOMIC DNA]</scope>
    <source>
        <strain evidence="7">CCM 8391</strain>
    </source>
</reference>
<keyword evidence="6" id="KW-0418">Kinase</keyword>
<organism evidence="6 7">
    <name type="scientific">Pseudonocardia hispaniensis</name>
    <dbReference type="NCBI Taxonomy" id="904933"/>
    <lineage>
        <taxon>Bacteria</taxon>
        <taxon>Bacillati</taxon>
        <taxon>Actinomycetota</taxon>
        <taxon>Actinomycetes</taxon>
        <taxon>Pseudonocardiales</taxon>
        <taxon>Pseudonocardiaceae</taxon>
        <taxon>Pseudonocardia</taxon>
    </lineage>
</organism>
<dbReference type="InterPro" id="IPR043519">
    <property type="entry name" value="NT_sf"/>
</dbReference>
<dbReference type="PROSITE" id="PS51219">
    <property type="entry name" value="DPCK"/>
    <property type="match status" value="1"/>
</dbReference>